<evidence type="ECO:0000313" key="5">
    <source>
        <dbReference type="Proteomes" id="UP000425817"/>
    </source>
</evidence>
<dbReference type="SUPFAM" id="SSF54211">
    <property type="entry name" value="Ribosomal protein S5 domain 2-like"/>
    <property type="match status" value="1"/>
</dbReference>
<proteinExistence type="predicted"/>
<dbReference type="PANTHER" id="PTHR20861:SF6">
    <property type="entry name" value="BETA-RIBOFURANOSYLPHENOL 5'-PHOSPHATE SYNTHASE"/>
    <property type="match status" value="1"/>
</dbReference>
<dbReference type="RefSeq" id="WP_157611125.1">
    <property type="nucleotide sequence ID" value="NZ_CP046622.1"/>
</dbReference>
<evidence type="ECO:0000256" key="1">
    <source>
        <dbReference type="ARBA" id="ARBA00022679"/>
    </source>
</evidence>
<reference evidence="4 5" key="1">
    <citation type="submission" date="2019-12" db="EMBL/GenBank/DDBJ databases">
        <title>Hybrid Genome Assemblies of two High G+C Isolates from Undergraduate Microbiology Courses.</title>
        <authorList>
            <person name="Ne Ville C.J."/>
            <person name="Enright D."/>
            <person name="Hernandez I."/>
            <person name="Dodsworth J."/>
            <person name="Orwin P.M."/>
        </authorList>
    </citation>
    <scope>NUCLEOTIDE SEQUENCE [LARGE SCALE GENOMIC DNA]</scope>
    <source>
        <strain evidence="4 5">CSUSB</strain>
    </source>
</reference>
<feature type="domain" description="GHMP kinase N-terminal" evidence="3">
    <location>
        <begin position="77"/>
        <end position="154"/>
    </location>
</feature>
<dbReference type="NCBIfam" id="TIGR00144">
    <property type="entry name" value="beta_RFAP_syn"/>
    <property type="match status" value="1"/>
</dbReference>
<dbReference type="InterPro" id="IPR004422">
    <property type="entry name" value="RFAP_synthase"/>
</dbReference>
<evidence type="ECO:0000313" key="4">
    <source>
        <dbReference type="EMBL" id="QGW80072.1"/>
    </source>
</evidence>
<dbReference type="PIRSF" id="PIRSF004884">
    <property type="entry name" value="Sugar_kin_arch"/>
    <property type="match status" value="1"/>
</dbReference>
<keyword evidence="2" id="KW-0418">Kinase</keyword>
<dbReference type="GO" id="GO:0005524">
    <property type="term" value="F:ATP binding"/>
    <property type="evidence" value="ECO:0007669"/>
    <property type="project" value="InterPro"/>
</dbReference>
<evidence type="ECO:0000256" key="2">
    <source>
        <dbReference type="ARBA" id="ARBA00022777"/>
    </source>
</evidence>
<dbReference type="InterPro" id="IPR006204">
    <property type="entry name" value="GHMP_kinase_N_dom"/>
</dbReference>
<dbReference type="InterPro" id="IPR020568">
    <property type="entry name" value="Ribosomal_Su5_D2-typ_SF"/>
</dbReference>
<dbReference type="InterPro" id="IPR014721">
    <property type="entry name" value="Ribsml_uS5_D2-typ_fold_subgr"/>
</dbReference>
<organism evidence="4 5">
    <name type="scientific">Variovorax paradoxus</name>
    <dbReference type="NCBI Taxonomy" id="34073"/>
    <lineage>
        <taxon>Bacteria</taxon>
        <taxon>Pseudomonadati</taxon>
        <taxon>Pseudomonadota</taxon>
        <taxon>Betaproteobacteria</taxon>
        <taxon>Burkholderiales</taxon>
        <taxon>Comamonadaceae</taxon>
        <taxon>Variovorax</taxon>
    </lineage>
</organism>
<name>A0A6I6GZR7_VARPD</name>
<gene>
    <name evidence="4" type="ORF">GOQ09_00025</name>
</gene>
<dbReference type="GO" id="GO:0016301">
    <property type="term" value="F:kinase activity"/>
    <property type="evidence" value="ECO:0007669"/>
    <property type="project" value="UniProtKB-KW"/>
</dbReference>
<dbReference type="OrthoDB" id="1492801at2"/>
<dbReference type="Pfam" id="PF00288">
    <property type="entry name" value="GHMP_kinases_N"/>
    <property type="match status" value="1"/>
</dbReference>
<sequence>MSEKIKVATVTAPCRLHISLIDMHGQFSNRVDGGVGIALDSPRAALNARTRKSAEIEVVVLVPPDGEGDELRGAIEKTITAVMVRLNLKGLIEIQVTRSLEPHTGLGSKTAHLLAAARAVTLLYGLNFSATELANLVGRGGTSGIGTAAFANGGFVLDCGHSFAAKGGSFRASSYSREMPPAPMVFQQRLPRWPILLATPKGLAIHGAIEQAFFEEVCPVPLQDVQKVSHAALMMLIPGVIEADIDAFCRGLNVIRECRWKSFEIASQAPVVRDVLELWREFGLLGTGMSSWGSSVFALDPRLADHEWTHRIVKTTQELMNQHDSGTVGITYAADAGHTHTVNYE</sequence>
<protein>
    <submittedName>
        <fullName evidence="4">Beta-ribofuranosylaminobenzene 5'-phosphate synthase</fullName>
    </submittedName>
</protein>
<dbReference type="Gene3D" id="3.30.230.10">
    <property type="match status" value="1"/>
</dbReference>
<evidence type="ECO:0000259" key="3">
    <source>
        <dbReference type="Pfam" id="PF00288"/>
    </source>
</evidence>
<dbReference type="PANTHER" id="PTHR20861">
    <property type="entry name" value="HOMOSERINE/4-DIPHOSPHOCYTIDYL-2-C-METHYL-D-ERYTHRITOL KINASE"/>
    <property type="match status" value="1"/>
</dbReference>
<accession>A0A6I6GZR7</accession>
<keyword evidence="1" id="KW-0808">Transferase</keyword>
<dbReference type="Proteomes" id="UP000425817">
    <property type="component" value="Chromosome"/>
</dbReference>
<dbReference type="AlphaFoldDB" id="A0A6I6GZR7"/>
<dbReference type="EMBL" id="CP046622">
    <property type="protein sequence ID" value="QGW80072.1"/>
    <property type="molecule type" value="Genomic_DNA"/>
</dbReference>